<dbReference type="GO" id="GO:0034399">
    <property type="term" value="C:nuclear periphery"/>
    <property type="evidence" value="ECO:0007669"/>
    <property type="project" value="TreeGrafter"/>
</dbReference>
<feature type="domain" description="Anaphase-promoting complex subunit 4-like WD40" evidence="7">
    <location>
        <begin position="605"/>
        <end position="709"/>
    </location>
</feature>
<keyword evidence="5" id="KW-0131">Cell cycle</keyword>
<keyword evidence="4" id="KW-0833">Ubl conjugation pathway</keyword>
<feature type="region of interest" description="Disordered" evidence="6">
    <location>
        <begin position="222"/>
        <end position="268"/>
    </location>
</feature>
<evidence type="ECO:0000259" key="8">
    <source>
        <dbReference type="Pfam" id="PF12896"/>
    </source>
</evidence>
<dbReference type="eggNOG" id="KOG4640">
    <property type="taxonomic scope" value="Eukaryota"/>
</dbReference>
<keyword evidence="3" id="KW-0498">Mitosis</keyword>
<dbReference type="GO" id="GO:0070979">
    <property type="term" value="P:protein K11-linked ubiquitination"/>
    <property type="evidence" value="ECO:0007669"/>
    <property type="project" value="TreeGrafter"/>
</dbReference>
<evidence type="ECO:0000256" key="6">
    <source>
        <dbReference type="SAM" id="MobiDB-lite"/>
    </source>
</evidence>
<protein>
    <recommendedName>
        <fullName evidence="1">Anaphase-promoting complex subunit 4</fullName>
    </recommendedName>
</protein>
<dbReference type="Pfam" id="PF12896">
    <property type="entry name" value="ANAPC4"/>
    <property type="match status" value="1"/>
</dbReference>
<sequence>MGGTYWYYYRLDGDMEFYNEVEPMTLLCPLLPGQPVNILNVPVILPDTDYLHRRDNSTSSTKSEKRTMDPDDKYMNPRTPPKPKPGLPRLKTSPPFYQQTTPSSSSLSFSSSNEERPAMSQPSSSTHGPMYRLVPRVKPERSVSPPRSRGLRAALLNIAGARSPGDHVDDRGVNRPYDVHPVDTFVPSTSTSNPSSNYSSRLASPMSSPVEFDGREIGRLPFRHPQVESEQSQGPPSIRIRRASKSSRENTPLALSLESHSSSRETGKVEMSGFSRNAPLETLEEALSQQATPVFLNTREKRLPTLPNSPSSVLDAELRAIEARYKPLDMELLYSHFSDDTSFEASKLYDSPQENPEKSRFSEWSTDTELVSPASMTSSSTFNADQLSNASPLLGHEFQHNATTNNNYQLDARIPTIAISGPTTPALGSATEVVLSPTEVDSDHSPLLISAHPSSAAGQLGSNYMHEPFEFPSLHIEDFDDTSFHEPDPKRQGAILPLSMVTPLSIDESSYRLTSPTQKDHQYRLSDDYTSQSAAMQELMDEIGYLVPSNYYHDAQNSQKHSPTMTQLTAKDARNTLPSEQQPPPELTSVAEKTLPSKCKDGSLLTYCPTMDLIALATEDEQLYVFRLNGQEVLSADLAGDPYLDEVKGRLLAVADAENKLRIISSYTGKTVHHFSCLPHEAEGHSSSPNESTKDPKDIRITCIGWGVNFTDSKAAQTHLRDGNGQISVQDLLAPDTDPVKAALQLKADLPRELALLDIESSLPRLSTLPGSGSEMTSDAVDVLFVGLNDGRAHLRIFDCFEIGNFSVAANKTPASTQVETLAHSSHPMSSTHAIVLSEKADGVPNSILKVMSLDLRFITKSGRYLSLLAFKITQLQNLLRYINQTQRQITLEWKNVYELPARFMRSIADELQEKCHCDFVTALYHLVVTGNCFPPVKDFLVDIVGERGHKRWEKTVSSGYENRCEVLLSRLIGISKFHKLNHILGLETRDLQEVVETLDCLHLLSHSILTKTTRELHQFMEFARWLRHEIDIQTAEPMSQTLEELLEKSDLIDHATTLEYIEGALTKSSLGRYISSTHGTTSAAGDAQKRVSDGEKLSFYQSFKNTLAAEEDQKSGDRNNSNNNSNNNKNEPSRPALPQLNDLIARLESQCGKVFGKIALTQRRSILHHCLLVLHPDCDSNVIDTTMQYESLDIEDEYAVYVASRLRSTPNTLLIYKITIQCTNGVSSTKNVSVASLRLPGGEIKQAQFVEDGTIMLLYTEQGRSYLLDFPISPSNTDNEAEFRPEYTIMTDSQSLPTPTDLGVFILHAFPTSGIKSKPVRMSVNGRKDRRAACILSADMMHYEVLDIDNQVESEDENS</sequence>
<evidence type="ECO:0000313" key="9">
    <source>
        <dbReference type="EMBL" id="KFX43920.1"/>
    </source>
</evidence>
<evidence type="ECO:0000259" key="7">
    <source>
        <dbReference type="Pfam" id="PF12894"/>
    </source>
</evidence>
<dbReference type="PANTHER" id="PTHR13260:SF0">
    <property type="entry name" value="ANAPHASE-PROMOTING COMPLEX SUBUNIT 4"/>
    <property type="match status" value="1"/>
</dbReference>
<dbReference type="GO" id="GO:0005680">
    <property type="term" value="C:anaphase-promoting complex"/>
    <property type="evidence" value="ECO:0007669"/>
    <property type="project" value="InterPro"/>
</dbReference>
<dbReference type="EMBL" id="JPOX01000031">
    <property type="protein sequence ID" value="KFX43920.1"/>
    <property type="molecule type" value="Genomic_DNA"/>
</dbReference>
<feature type="compositionally biased region" description="Low complexity" evidence="6">
    <location>
        <begin position="187"/>
        <end position="200"/>
    </location>
</feature>
<feature type="domain" description="Anaphase-promoting complex subunit 4 long" evidence="8">
    <location>
        <begin position="851"/>
        <end position="1036"/>
    </location>
</feature>
<evidence type="ECO:0000256" key="4">
    <source>
        <dbReference type="ARBA" id="ARBA00022786"/>
    </source>
</evidence>
<organism evidence="9">
    <name type="scientific">Talaromyces marneffei PM1</name>
    <dbReference type="NCBI Taxonomy" id="1077442"/>
    <lineage>
        <taxon>Eukaryota</taxon>
        <taxon>Fungi</taxon>
        <taxon>Dikarya</taxon>
        <taxon>Ascomycota</taxon>
        <taxon>Pezizomycotina</taxon>
        <taxon>Eurotiomycetes</taxon>
        <taxon>Eurotiomycetidae</taxon>
        <taxon>Eurotiales</taxon>
        <taxon>Trichocomaceae</taxon>
        <taxon>Talaromyces</taxon>
        <taxon>Talaromyces sect. Talaromyces</taxon>
    </lineage>
</organism>
<feature type="compositionally biased region" description="Low complexity" evidence="6">
    <location>
        <begin position="1120"/>
        <end position="1131"/>
    </location>
</feature>
<feature type="compositionally biased region" description="Basic and acidic residues" evidence="6">
    <location>
        <begin position="51"/>
        <end position="75"/>
    </location>
</feature>
<feature type="region of interest" description="Disordered" evidence="6">
    <location>
        <begin position="162"/>
        <end position="210"/>
    </location>
</feature>
<feature type="compositionally biased region" description="Basic and acidic residues" evidence="6">
    <location>
        <begin position="164"/>
        <end position="181"/>
    </location>
</feature>
<dbReference type="InterPro" id="IPR024789">
    <property type="entry name" value="APC4"/>
</dbReference>
<reference evidence="9" key="2">
    <citation type="journal article" date="2014" name="PLoS Genet.">
        <title>Signature gene expression reveals novel clues to the molecular mechanisms of dimorphic transition in Penicillium marneffei.</title>
        <authorList>
            <person name="Yang E."/>
            <person name="Wang G."/>
            <person name="Cai J."/>
            <person name="Woo P.C."/>
            <person name="Lau S.K."/>
            <person name="Yuen K.-Y."/>
            <person name="Chow W.-N."/>
            <person name="Lin X."/>
        </authorList>
    </citation>
    <scope>NUCLEOTIDE SEQUENCE</scope>
    <source>
        <strain evidence="9">PM1</strain>
    </source>
</reference>
<dbReference type="HOGENOM" id="CLU_257054_0_0_1"/>
<feature type="region of interest" description="Disordered" evidence="6">
    <location>
        <begin position="1110"/>
        <end position="1137"/>
    </location>
</feature>
<dbReference type="PANTHER" id="PTHR13260">
    <property type="entry name" value="ANAPHASE PROMOTING COMPLEX SUBUNIT 4 APC4"/>
    <property type="match status" value="1"/>
</dbReference>
<accession>A0A093UVH3</accession>
<gene>
    <name evidence="9" type="ORF">GQ26_0310010</name>
</gene>
<dbReference type="GO" id="GO:0031145">
    <property type="term" value="P:anaphase-promoting complex-dependent catabolic process"/>
    <property type="evidence" value="ECO:0007669"/>
    <property type="project" value="InterPro"/>
</dbReference>
<dbReference type="Pfam" id="PF12894">
    <property type="entry name" value="ANAPC4_WD40"/>
    <property type="match status" value="1"/>
</dbReference>
<reference key="1">
    <citation type="journal article" date="2014" name="PLoS Genet.">
        <title>Signature Gene Expression Reveals Novel Clues to the Molecular Mechanisms of Dimorphic Transition in Penicillium marneffei.</title>
        <authorList>
            <person name="Yang E."/>
            <person name="Wang G."/>
            <person name="Cai J."/>
            <person name="Woo P.C."/>
            <person name="Lau S.K."/>
            <person name="Yuen K.-Y."/>
            <person name="Chow W.-N."/>
            <person name="Lin X."/>
        </authorList>
    </citation>
    <scope>NUCLEOTIDE SEQUENCE [LARGE SCALE GENOMIC DNA]</scope>
    <source>
        <strain>PM1</strain>
    </source>
</reference>
<dbReference type="GO" id="GO:0051301">
    <property type="term" value="P:cell division"/>
    <property type="evidence" value="ECO:0007669"/>
    <property type="project" value="UniProtKB-KW"/>
</dbReference>
<keyword evidence="2" id="KW-0132">Cell division</keyword>
<evidence type="ECO:0000256" key="3">
    <source>
        <dbReference type="ARBA" id="ARBA00022776"/>
    </source>
</evidence>
<feature type="region of interest" description="Disordered" evidence="6">
    <location>
        <begin position="51"/>
        <end position="131"/>
    </location>
</feature>
<comment type="caution">
    <text evidence="9">The sequence shown here is derived from an EMBL/GenBank/DDBJ whole genome shotgun (WGS) entry which is preliminary data.</text>
</comment>
<dbReference type="InterPro" id="IPR024977">
    <property type="entry name" value="Apc4-like_WD40_dom"/>
</dbReference>
<evidence type="ECO:0000256" key="2">
    <source>
        <dbReference type="ARBA" id="ARBA00022618"/>
    </source>
</evidence>
<dbReference type="InterPro" id="IPR024790">
    <property type="entry name" value="APC4_long_dom"/>
</dbReference>
<proteinExistence type="predicted"/>
<feature type="compositionally biased region" description="Low complexity" evidence="6">
    <location>
        <begin position="103"/>
        <end position="112"/>
    </location>
</feature>
<evidence type="ECO:0000256" key="1">
    <source>
        <dbReference type="ARBA" id="ARBA00016067"/>
    </source>
</evidence>
<evidence type="ECO:0000256" key="5">
    <source>
        <dbReference type="ARBA" id="ARBA00023306"/>
    </source>
</evidence>
<name>A0A093UVH3_TALMA</name>